<dbReference type="FunFam" id="1.25.40.120:FF:000001">
    <property type="entry name" value="Geranylgeranyl transferase type-2 subunit alpha"/>
    <property type="match status" value="1"/>
</dbReference>
<evidence type="ECO:0000256" key="6">
    <source>
        <dbReference type="RuleBase" id="RU367120"/>
    </source>
</evidence>
<dbReference type="PROSITE" id="PS51450">
    <property type="entry name" value="LRR"/>
    <property type="match status" value="1"/>
</dbReference>
<dbReference type="GO" id="GO:0005968">
    <property type="term" value="C:Rab-protein geranylgeranyltransferase complex"/>
    <property type="evidence" value="ECO:0007669"/>
    <property type="project" value="TreeGrafter"/>
</dbReference>
<gene>
    <name evidence="7" type="ORF">R5R35_006576</name>
    <name evidence="8" type="ORF">R5R35_007765</name>
</gene>
<comment type="similarity">
    <text evidence="1 6">Belongs to the protein prenyltransferase subunit alpha family.</text>
</comment>
<dbReference type="PROSITE" id="PS51147">
    <property type="entry name" value="PFTA"/>
    <property type="match status" value="5"/>
</dbReference>
<evidence type="ECO:0000256" key="2">
    <source>
        <dbReference type="ARBA" id="ARBA00022602"/>
    </source>
</evidence>
<organism evidence="8 9">
    <name type="scientific">Gryllus longicercus</name>
    <dbReference type="NCBI Taxonomy" id="2509291"/>
    <lineage>
        <taxon>Eukaryota</taxon>
        <taxon>Metazoa</taxon>
        <taxon>Ecdysozoa</taxon>
        <taxon>Arthropoda</taxon>
        <taxon>Hexapoda</taxon>
        <taxon>Insecta</taxon>
        <taxon>Pterygota</taxon>
        <taxon>Neoptera</taxon>
        <taxon>Polyneoptera</taxon>
        <taxon>Orthoptera</taxon>
        <taxon>Ensifera</taxon>
        <taxon>Gryllidea</taxon>
        <taxon>Grylloidea</taxon>
        <taxon>Gryllidae</taxon>
        <taxon>Gryllinae</taxon>
        <taxon>Gryllus</taxon>
    </lineage>
</organism>
<evidence type="ECO:0000313" key="8">
    <source>
        <dbReference type="EMBL" id="KAK7874277.1"/>
    </source>
</evidence>
<evidence type="ECO:0000256" key="5">
    <source>
        <dbReference type="ARBA" id="ARBA00047658"/>
    </source>
</evidence>
<dbReference type="GO" id="GO:0097354">
    <property type="term" value="P:prenylation"/>
    <property type="evidence" value="ECO:0007669"/>
    <property type="project" value="UniProtKB-UniRule"/>
</dbReference>
<protein>
    <recommendedName>
        <fullName evidence="6">Geranylgeranyl transferase type-2 subunit alpha</fullName>
        <ecNumber evidence="6">2.5.1.60</ecNumber>
    </recommendedName>
    <alternativeName>
        <fullName evidence="6">Geranylgeranyl transferase type II subunit alpha</fullName>
    </alternativeName>
</protein>
<dbReference type="InterPro" id="IPR001611">
    <property type="entry name" value="Leu-rich_rpt"/>
</dbReference>
<dbReference type="SUPFAM" id="SSF52058">
    <property type="entry name" value="L domain-like"/>
    <property type="match status" value="1"/>
</dbReference>
<comment type="catalytic activity">
    <reaction evidence="5 6">
        <text>geranylgeranyl diphosphate + L-cysteinyl-[protein] = S-geranylgeranyl-L-cysteinyl-[protein] + diphosphate</text>
        <dbReference type="Rhea" id="RHEA:21240"/>
        <dbReference type="Rhea" id="RHEA-COMP:10131"/>
        <dbReference type="Rhea" id="RHEA-COMP:11537"/>
        <dbReference type="ChEBI" id="CHEBI:29950"/>
        <dbReference type="ChEBI" id="CHEBI:33019"/>
        <dbReference type="ChEBI" id="CHEBI:57533"/>
        <dbReference type="ChEBI" id="CHEBI:86021"/>
        <dbReference type="EC" id="2.5.1.60"/>
    </reaction>
</comment>
<dbReference type="AlphaFoldDB" id="A0AAN9WF88"/>
<proteinExistence type="inferred from homology"/>
<keyword evidence="2 6" id="KW-0637">Prenyltransferase</keyword>
<comment type="function">
    <text evidence="6">Catalyzes the transfer of a geranyl-geranyl moiety from geranyl-geranyl pyrophosphate to cysteines occuring in specific C-terminal amino acid sequences.</text>
</comment>
<dbReference type="InterPro" id="IPR032675">
    <property type="entry name" value="LRR_dom_sf"/>
</dbReference>
<dbReference type="Gene3D" id="3.80.10.10">
    <property type="entry name" value="Ribonuclease Inhibitor"/>
    <property type="match status" value="1"/>
</dbReference>
<accession>A0AAN9WF88</accession>
<keyword evidence="4" id="KW-0677">Repeat</keyword>
<dbReference type="SUPFAM" id="SSF48439">
    <property type="entry name" value="Protein prenylyltransferase"/>
    <property type="match status" value="1"/>
</dbReference>
<keyword evidence="9" id="KW-1185">Reference proteome</keyword>
<evidence type="ECO:0000313" key="7">
    <source>
        <dbReference type="EMBL" id="KAK7869102.1"/>
    </source>
</evidence>
<sequence length="568" mass="65815">MHGRVKTRSTAEQQEVKRKEREKKVKLYKAGVEKLFQKRDGNCFDNEVLEISAQLLCANPDIYTVWNIRRQVILYFKTEKSSEDFQLLLENELPLTEQCLRANPKSYCAWHHRSWVLDTMPVPNWKRELALCNKYLELDERNFHTWDYRRYIVTRAQVPAEDEFIFSTQKISTNFSNYSSWHYRSRLLPSLFPDPLNKRPIREDKHKEELSLVQNATFTDPNDQSAWFYQRWLLGRAHQSLLLVQAFVSEQLTFAVLNKSVRLDKSNLSLQLFISNNPIKGSWKPCGCNVDSHVWIFVPENQISSGSLTSGSLEVTLHHQNKQIDQLNLHIKGPGVEAWGSKKPQFDAQFSQGLTSVLETELDSYHQLLDLEPDSKWTLLTIVLLMQAIDRHLYKDDTMQKIGQLKKIDSLRSGYYEDLRSRYEIEYFLDNQEKDGLSHPACVEVKLSGYNLSALYHLHYLSLMQQVNLSCNQLTDRSLPQLHALQCCQVLILDENLLESLNGMPSLTSLLSLSLKNNRISTKDNLKHLVMCQNLNSVHLSGNTVANDADLEVYLKGLLPKLKTEEVI</sequence>
<name>A0AAN9WF88_9ORTH</name>
<dbReference type="Gene3D" id="2.60.40.1130">
    <property type="entry name" value="Rab geranylgeranyltransferase alpha-subunit, insert domain"/>
    <property type="match status" value="1"/>
</dbReference>
<evidence type="ECO:0000256" key="4">
    <source>
        <dbReference type="ARBA" id="ARBA00022737"/>
    </source>
</evidence>
<reference evidence="8 9" key="1">
    <citation type="submission" date="2024-03" db="EMBL/GenBank/DDBJ databases">
        <title>The genome assembly and annotation of the cricket Gryllus longicercus Weissman &amp; Gray.</title>
        <authorList>
            <person name="Szrajer S."/>
            <person name="Gray D."/>
            <person name="Ylla G."/>
        </authorList>
    </citation>
    <scope>NUCLEOTIDE SEQUENCE [LARGE SCALE GENOMIC DNA]</scope>
    <source>
        <strain evidence="8">DAG 2021-001</strain>
        <tissue evidence="8">Whole body minus gut</tissue>
    </source>
</reference>
<comment type="caution">
    <text evidence="8">The sequence shown here is derived from an EMBL/GenBank/DDBJ whole genome shotgun (WGS) entry which is preliminary data.</text>
</comment>
<evidence type="ECO:0000313" key="9">
    <source>
        <dbReference type="Proteomes" id="UP001378592"/>
    </source>
</evidence>
<dbReference type="InterPro" id="IPR002088">
    <property type="entry name" value="Prenyl_trans_a"/>
</dbReference>
<dbReference type="Gene3D" id="1.25.40.120">
    <property type="entry name" value="Protein prenylyltransferase"/>
    <property type="match status" value="1"/>
</dbReference>
<keyword evidence="3 6" id="KW-0808">Transferase</keyword>
<dbReference type="PANTHER" id="PTHR11129:SF2">
    <property type="entry name" value="GERANYLGERANYL TRANSFERASE TYPE-2 SUBUNIT ALPHA"/>
    <property type="match status" value="1"/>
</dbReference>
<evidence type="ECO:0000256" key="1">
    <source>
        <dbReference type="ARBA" id="ARBA00006734"/>
    </source>
</evidence>
<dbReference type="GO" id="GO:0004663">
    <property type="term" value="F:Rab geranylgeranyltransferase activity"/>
    <property type="evidence" value="ECO:0007669"/>
    <property type="project" value="UniProtKB-UniRule"/>
</dbReference>
<dbReference type="PANTHER" id="PTHR11129">
    <property type="entry name" value="PROTEIN FARNESYLTRANSFERASE ALPHA SUBUNIT/RAB GERANYLGERANYL TRANSFERASE ALPHA SUBUNIT"/>
    <property type="match status" value="1"/>
</dbReference>
<dbReference type="Pfam" id="PF01239">
    <property type="entry name" value="PPTA"/>
    <property type="match status" value="5"/>
</dbReference>
<dbReference type="Proteomes" id="UP001378592">
    <property type="component" value="Unassembled WGS sequence"/>
</dbReference>
<dbReference type="EMBL" id="JAZDUA010000003">
    <property type="protein sequence ID" value="KAK7874277.1"/>
    <property type="molecule type" value="Genomic_DNA"/>
</dbReference>
<evidence type="ECO:0000256" key="3">
    <source>
        <dbReference type="ARBA" id="ARBA00022679"/>
    </source>
</evidence>
<dbReference type="EMBL" id="JAZDUA010000079">
    <property type="protein sequence ID" value="KAK7869102.1"/>
    <property type="molecule type" value="Genomic_DNA"/>
</dbReference>
<dbReference type="EC" id="2.5.1.60" evidence="6"/>